<reference evidence="4 5" key="1">
    <citation type="submission" date="2019-02" db="EMBL/GenBank/DDBJ databases">
        <title>Draft genome sequences of novel Actinobacteria.</title>
        <authorList>
            <person name="Sahin N."/>
            <person name="Ay H."/>
            <person name="Saygin H."/>
        </authorList>
    </citation>
    <scope>NUCLEOTIDE SEQUENCE [LARGE SCALE GENOMIC DNA]</scope>
    <source>
        <strain evidence="4 5">KC603</strain>
    </source>
</reference>
<feature type="non-terminal residue" evidence="4">
    <location>
        <position position="1"/>
    </location>
</feature>
<organism evidence="4 5">
    <name type="scientific">Jiangella ureilytica</name>
    <dbReference type="NCBI Taxonomy" id="2530374"/>
    <lineage>
        <taxon>Bacteria</taxon>
        <taxon>Bacillati</taxon>
        <taxon>Actinomycetota</taxon>
        <taxon>Actinomycetes</taxon>
        <taxon>Jiangellales</taxon>
        <taxon>Jiangellaceae</taxon>
        <taxon>Jiangella</taxon>
    </lineage>
</organism>
<dbReference type="EMBL" id="SMKL01000074">
    <property type="protein sequence ID" value="TDC47461.1"/>
    <property type="molecule type" value="Genomic_DNA"/>
</dbReference>
<dbReference type="Proteomes" id="UP000295621">
    <property type="component" value="Unassembled WGS sequence"/>
</dbReference>
<keyword evidence="5" id="KW-1185">Reference proteome</keyword>
<sequence length="37" mass="4292">RRTTEGLTPRDIRRCLKRYIARELHPILTADLAALTT</sequence>
<proteinExistence type="predicted"/>
<dbReference type="AlphaFoldDB" id="A0A4R4RTL9"/>
<dbReference type="EMBL" id="SMKL01000111">
    <property type="protein sequence ID" value="TDC46035.1"/>
    <property type="molecule type" value="Genomic_DNA"/>
</dbReference>
<evidence type="ECO:0000313" key="5">
    <source>
        <dbReference type="Proteomes" id="UP000295621"/>
    </source>
</evidence>
<evidence type="ECO:0000313" key="1">
    <source>
        <dbReference type="EMBL" id="TDC46035.1"/>
    </source>
</evidence>
<dbReference type="EMBL" id="SMKL01000014">
    <property type="protein sequence ID" value="TDC52649.1"/>
    <property type="molecule type" value="Genomic_DNA"/>
</dbReference>
<gene>
    <name evidence="4" type="ORF">E1212_08665</name>
    <name evidence="3" type="ORF">E1212_18900</name>
    <name evidence="2" type="ORF">E1212_24295</name>
    <name evidence="1" type="ORF">E1212_27750</name>
</gene>
<evidence type="ECO:0000313" key="2">
    <source>
        <dbReference type="EMBL" id="TDC47461.1"/>
    </source>
</evidence>
<evidence type="ECO:0000313" key="3">
    <source>
        <dbReference type="EMBL" id="TDC49165.1"/>
    </source>
</evidence>
<comment type="caution">
    <text evidence="4">The sequence shown here is derived from an EMBL/GenBank/DDBJ whole genome shotgun (WGS) entry which is preliminary data.</text>
</comment>
<accession>A0A4R4RTL9</accession>
<protein>
    <submittedName>
        <fullName evidence="4">IS110 family transposase</fullName>
    </submittedName>
</protein>
<dbReference type="EMBL" id="SMKL01000045">
    <property type="protein sequence ID" value="TDC49165.1"/>
    <property type="molecule type" value="Genomic_DNA"/>
</dbReference>
<name>A0A4R4RTL9_9ACTN</name>
<evidence type="ECO:0000313" key="4">
    <source>
        <dbReference type="EMBL" id="TDC52649.1"/>
    </source>
</evidence>